<keyword evidence="2" id="KW-1185">Reference proteome</keyword>
<comment type="caution">
    <text evidence="1">The sequence shown here is derived from an EMBL/GenBank/DDBJ whole genome shotgun (WGS) entry which is preliminary data.</text>
</comment>
<evidence type="ECO:0000313" key="2">
    <source>
        <dbReference type="Proteomes" id="UP000828048"/>
    </source>
</evidence>
<accession>A0ACB7XWQ7</accession>
<reference evidence="1 2" key="1">
    <citation type="journal article" date="2021" name="Hortic Res">
        <title>High-quality reference genome and annotation aids understanding of berry development for evergreen blueberry (Vaccinium darrowii).</title>
        <authorList>
            <person name="Yu J."/>
            <person name="Hulse-Kemp A.M."/>
            <person name="Babiker E."/>
            <person name="Staton M."/>
        </authorList>
    </citation>
    <scope>NUCLEOTIDE SEQUENCE [LARGE SCALE GENOMIC DNA]</scope>
    <source>
        <strain evidence="2">cv. NJ 8807/NJ 8810</strain>
        <tissue evidence="1">Young leaf</tissue>
    </source>
</reference>
<proteinExistence type="predicted"/>
<dbReference type="EMBL" id="CM037155">
    <property type="protein sequence ID" value="KAH7845724.1"/>
    <property type="molecule type" value="Genomic_DNA"/>
</dbReference>
<gene>
    <name evidence="1" type="ORF">Vadar_005255</name>
</gene>
<protein>
    <submittedName>
        <fullName evidence="1">Uncharacterized protein</fullName>
    </submittedName>
</protein>
<name>A0ACB7XWQ7_9ERIC</name>
<sequence length="118" mass="12586">MAGVLRTWIVPGPNVFIAIMCAGVQGCGGGKRVHPHMATSPVSSQEKTPLFYMESLSKNNNFSCQSMAFTNVFIAVVCASVLGLPYTRFQEGRMMGSVVGGGWWVVGGGWWVVGGGQR</sequence>
<organism evidence="1 2">
    <name type="scientific">Vaccinium darrowii</name>
    <dbReference type="NCBI Taxonomy" id="229202"/>
    <lineage>
        <taxon>Eukaryota</taxon>
        <taxon>Viridiplantae</taxon>
        <taxon>Streptophyta</taxon>
        <taxon>Embryophyta</taxon>
        <taxon>Tracheophyta</taxon>
        <taxon>Spermatophyta</taxon>
        <taxon>Magnoliopsida</taxon>
        <taxon>eudicotyledons</taxon>
        <taxon>Gunneridae</taxon>
        <taxon>Pentapetalae</taxon>
        <taxon>asterids</taxon>
        <taxon>Ericales</taxon>
        <taxon>Ericaceae</taxon>
        <taxon>Vaccinioideae</taxon>
        <taxon>Vaccinieae</taxon>
        <taxon>Vaccinium</taxon>
    </lineage>
</organism>
<evidence type="ECO:0000313" key="1">
    <source>
        <dbReference type="EMBL" id="KAH7845724.1"/>
    </source>
</evidence>
<dbReference type="Proteomes" id="UP000828048">
    <property type="component" value="Chromosome 5"/>
</dbReference>